<feature type="transmembrane region" description="Helical" evidence="1">
    <location>
        <begin position="20"/>
        <end position="42"/>
    </location>
</feature>
<dbReference type="PANTHER" id="PTHR33121">
    <property type="entry name" value="CYCLIC DI-GMP PHOSPHODIESTERASE PDEF"/>
    <property type="match status" value="1"/>
</dbReference>
<dbReference type="InterPro" id="IPR050706">
    <property type="entry name" value="Cyclic-di-GMP_PDE-like"/>
</dbReference>
<dbReference type="EMBL" id="LR215050">
    <property type="protein sequence ID" value="VEU83236.1"/>
    <property type="molecule type" value="Genomic_DNA"/>
</dbReference>
<dbReference type="Proteomes" id="UP000290909">
    <property type="component" value="Chromosome"/>
</dbReference>
<keyword evidence="1" id="KW-0812">Transmembrane</keyword>
<dbReference type="KEGG" id="ahk:NCTC10172_01310"/>
<dbReference type="InterPro" id="IPR035919">
    <property type="entry name" value="EAL_sf"/>
</dbReference>
<proteinExistence type="predicted"/>
<gene>
    <name evidence="4" type="primary">cph2_1</name>
    <name evidence="4" type="ORF">NCTC10172_01310</name>
</gene>
<sequence>MRQQDLDSNHTHIFCKKNRVFIVINLLIFLTLAIVDITMVFMNHEFNHLFWFDILRYLIVGTLIVSSFMLSYRIVRQYLSQKDEYLNNITSTSQTQLQNLEKKIKYDELTGLYNDDGIKEVIENLQKESKPYTLFNIDLDDFKLINDLKGMVWSDSALKEIANYLKERSETYEVARDHEDSFVLISLNEFTPDSISEFTKSLLKQIRVILHNEIHAYLFSASIGVASYYPNEKSLPDTLTKSELALHQAKISGKNRVVIYKDEFYQEKINEVLIMSAIKPSLKNNEFYLVYQPIMDIDKDQILGVETLLRWQHPELGHINPEKIIRLSELTDDIHRITNFVVKEAFRQLKAWNEQGIDIRLLINLSPKNLLDKTLPDTLIKYATEYGINPEDVGLEITESSKLEKLESVKEILERIKAYNFRIAIDDFGTGYSTLTYIKELPIDIVKLDRSFITNIDTNYEDQLFLKFVLDISNALRKLVIIEGVETEVQKQIIKEHQIALAQGYYFSKPKKAEELQCFFESYGLINQNN</sequence>
<feature type="domain" description="GGDEF" evidence="3">
    <location>
        <begin position="130"/>
        <end position="262"/>
    </location>
</feature>
<dbReference type="InterPro" id="IPR029787">
    <property type="entry name" value="Nucleotide_cyclase"/>
</dbReference>
<dbReference type="Pfam" id="PF00990">
    <property type="entry name" value="GGDEF"/>
    <property type="match status" value="1"/>
</dbReference>
<keyword evidence="5" id="KW-1185">Reference proteome</keyword>
<dbReference type="AlphaFoldDB" id="A0A449BLC1"/>
<dbReference type="InterPro" id="IPR043128">
    <property type="entry name" value="Rev_trsase/Diguanyl_cyclase"/>
</dbReference>
<dbReference type="Pfam" id="PF00563">
    <property type="entry name" value="EAL"/>
    <property type="match status" value="1"/>
</dbReference>
<dbReference type="InterPro" id="IPR001633">
    <property type="entry name" value="EAL_dom"/>
</dbReference>
<dbReference type="RefSeq" id="WP_035368709.1">
    <property type="nucleotide sequence ID" value="NZ_LR215050.1"/>
</dbReference>
<dbReference type="Gene3D" id="3.30.70.270">
    <property type="match status" value="1"/>
</dbReference>
<evidence type="ECO:0000313" key="4">
    <source>
        <dbReference type="EMBL" id="VEU83236.1"/>
    </source>
</evidence>
<organism evidence="4 5">
    <name type="scientific">Acholeplasma hippikon</name>
    <dbReference type="NCBI Taxonomy" id="264636"/>
    <lineage>
        <taxon>Bacteria</taxon>
        <taxon>Bacillati</taxon>
        <taxon>Mycoplasmatota</taxon>
        <taxon>Mollicutes</taxon>
        <taxon>Acholeplasmatales</taxon>
        <taxon>Acholeplasmataceae</taxon>
        <taxon>Acholeplasma</taxon>
    </lineage>
</organism>
<keyword evidence="1" id="KW-1133">Transmembrane helix</keyword>
<evidence type="ECO:0000256" key="1">
    <source>
        <dbReference type="SAM" id="Phobius"/>
    </source>
</evidence>
<feature type="transmembrane region" description="Helical" evidence="1">
    <location>
        <begin position="54"/>
        <end position="75"/>
    </location>
</feature>
<dbReference type="SMART" id="SM00267">
    <property type="entry name" value="GGDEF"/>
    <property type="match status" value="1"/>
</dbReference>
<protein>
    <submittedName>
        <fullName evidence="4">Bacteriophytochrome cph2</fullName>
    </submittedName>
</protein>
<dbReference type="PROSITE" id="PS50887">
    <property type="entry name" value="GGDEF"/>
    <property type="match status" value="1"/>
</dbReference>
<evidence type="ECO:0000259" key="2">
    <source>
        <dbReference type="PROSITE" id="PS50883"/>
    </source>
</evidence>
<dbReference type="SUPFAM" id="SSF55073">
    <property type="entry name" value="Nucleotide cyclase"/>
    <property type="match status" value="1"/>
</dbReference>
<evidence type="ECO:0000259" key="3">
    <source>
        <dbReference type="PROSITE" id="PS50887"/>
    </source>
</evidence>
<dbReference type="SUPFAM" id="SSF141868">
    <property type="entry name" value="EAL domain-like"/>
    <property type="match status" value="1"/>
</dbReference>
<feature type="domain" description="EAL" evidence="2">
    <location>
        <begin position="271"/>
        <end position="524"/>
    </location>
</feature>
<evidence type="ECO:0000313" key="5">
    <source>
        <dbReference type="Proteomes" id="UP000290909"/>
    </source>
</evidence>
<dbReference type="PROSITE" id="PS50883">
    <property type="entry name" value="EAL"/>
    <property type="match status" value="1"/>
</dbReference>
<reference evidence="4 5" key="1">
    <citation type="submission" date="2019-01" db="EMBL/GenBank/DDBJ databases">
        <authorList>
            <consortium name="Pathogen Informatics"/>
        </authorList>
    </citation>
    <scope>NUCLEOTIDE SEQUENCE [LARGE SCALE GENOMIC DNA]</scope>
    <source>
        <strain evidence="4 5">NCTC10172</strain>
    </source>
</reference>
<dbReference type="Gene3D" id="3.20.20.450">
    <property type="entry name" value="EAL domain"/>
    <property type="match status" value="1"/>
</dbReference>
<accession>A0A449BLC1</accession>
<dbReference type="CDD" id="cd01949">
    <property type="entry name" value="GGDEF"/>
    <property type="match status" value="1"/>
</dbReference>
<name>A0A449BLC1_9MOLU</name>
<dbReference type="NCBIfam" id="TIGR00254">
    <property type="entry name" value="GGDEF"/>
    <property type="match status" value="1"/>
</dbReference>
<dbReference type="STRING" id="1408416.GCA_000702765_00473"/>
<dbReference type="GO" id="GO:0071111">
    <property type="term" value="F:cyclic-guanylate-specific phosphodiesterase activity"/>
    <property type="evidence" value="ECO:0007669"/>
    <property type="project" value="InterPro"/>
</dbReference>
<dbReference type="CDD" id="cd01948">
    <property type="entry name" value="EAL"/>
    <property type="match status" value="1"/>
</dbReference>
<dbReference type="PANTHER" id="PTHR33121:SF70">
    <property type="entry name" value="SIGNALING PROTEIN YKOW"/>
    <property type="match status" value="1"/>
</dbReference>
<keyword evidence="1" id="KW-0472">Membrane</keyword>
<dbReference type="InterPro" id="IPR000160">
    <property type="entry name" value="GGDEF_dom"/>
</dbReference>
<dbReference type="SMART" id="SM00052">
    <property type="entry name" value="EAL"/>
    <property type="match status" value="1"/>
</dbReference>